<reference evidence="3" key="1">
    <citation type="submission" date="2013-02" db="EMBL/GenBank/DDBJ databases">
        <authorList>
            <person name="Hughes D."/>
        </authorList>
    </citation>
    <scope>NUCLEOTIDE SEQUENCE</scope>
    <source>
        <strain>Durham</strain>
        <strain evidence="3">NC isolate 2 -- Noor lab</strain>
    </source>
</reference>
<accession>T1GEP0</accession>
<dbReference type="Proteomes" id="UP000015102">
    <property type="component" value="Unassembled WGS sequence"/>
</dbReference>
<name>T1GEP0_MEGSC</name>
<dbReference type="EMBL" id="CAQQ02199343">
    <property type="status" value="NOT_ANNOTATED_CDS"/>
    <property type="molecule type" value="Genomic_DNA"/>
</dbReference>
<reference evidence="2" key="2">
    <citation type="submission" date="2015-06" db="UniProtKB">
        <authorList>
            <consortium name="EnsemblMetazoa"/>
        </authorList>
    </citation>
    <scope>IDENTIFICATION</scope>
</reference>
<feature type="region of interest" description="Disordered" evidence="1">
    <location>
        <begin position="49"/>
        <end position="68"/>
    </location>
</feature>
<dbReference type="EnsemblMetazoa" id="MESCA001810-RA">
    <property type="protein sequence ID" value="MESCA001810-PA"/>
    <property type="gene ID" value="MESCA001810"/>
</dbReference>
<dbReference type="EMBL" id="CAQQ02199342">
    <property type="status" value="NOT_ANNOTATED_CDS"/>
    <property type="molecule type" value="Genomic_DNA"/>
</dbReference>
<evidence type="ECO:0000313" key="2">
    <source>
        <dbReference type="EnsemblMetazoa" id="MESCA001810-PA"/>
    </source>
</evidence>
<protein>
    <submittedName>
        <fullName evidence="2">Uncharacterized protein</fullName>
    </submittedName>
</protein>
<proteinExistence type="predicted"/>
<feature type="compositionally biased region" description="Polar residues" evidence="1">
    <location>
        <begin position="49"/>
        <end position="62"/>
    </location>
</feature>
<keyword evidence="3" id="KW-1185">Reference proteome</keyword>
<organism evidence="2 3">
    <name type="scientific">Megaselia scalaris</name>
    <name type="common">Humpbacked fly</name>
    <name type="synonym">Phora scalaris</name>
    <dbReference type="NCBI Taxonomy" id="36166"/>
    <lineage>
        <taxon>Eukaryota</taxon>
        <taxon>Metazoa</taxon>
        <taxon>Ecdysozoa</taxon>
        <taxon>Arthropoda</taxon>
        <taxon>Hexapoda</taxon>
        <taxon>Insecta</taxon>
        <taxon>Pterygota</taxon>
        <taxon>Neoptera</taxon>
        <taxon>Endopterygota</taxon>
        <taxon>Diptera</taxon>
        <taxon>Brachycera</taxon>
        <taxon>Muscomorpha</taxon>
        <taxon>Platypezoidea</taxon>
        <taxon>Phoridae</taxon>
        <taxon>Megaseliini</taxon>
        <taxon>Megaselia</taxon>
    </lineage>
</organism>
<evidence type="ECO:0000313" key="3">
    <source>
        <dbReference type="Proteomes" id="UP000015102"/>
    </source>
</evidence>
<dbReference type="AlphaFoldDB" id="T1GEP0"/>
<dbReference type="HOGENOM" id="CLU_2796904_0_0_1"/>
<evidence type="ECO:0000256" key="1">
    <source>
        <dbReference type="SAM" id="MobiDB-lite"/>
    </source>
</evidence>
<sequence>MNHSRAELEDITANKTNDTNFVIPQSTFSELRSRKKWISHKQINPHQIIAKSSSKIPNQQPNELLYKQ</sequence>